<feature type="chain" id="PRO_5042951498" evidence="2">
    <location>
        <begin position="23"/>
        <end position="121"/>
    </location>
</feature>
<dbReference type="Proteomes" id="UP001324115">
    <property type="component" value="Unassembled WGS sequence"/>
</dbReference>
<comment type="caution">
    <text evidence="3">The sequence shown here is derived from an EMBL/GenBank/DDBJ whole genome shotgun (WGS) entry which is preliminary data.</text>
</comment>
<accession>A0AAN7EVU9</accession>
<evidence type="ECO:0000256" key="2">
    <source>
        <dbReference type="SAM" id="SignalP"/>
    </source>
</evidence>
<keyword evidence="1 2" id="KW-0732">Signal</keyword>
<organism evidence="3 4">
    <name type="scientific">Quercus rubra</name>
    <name type="common">Northern red oak</name>
    <name type="synonym">Quercus borealis</name>
    <dbReference type="NCBI Taxonomy" id="3512"/>
    <lineage>
        <taxon>Eukaryota</taxon>
        <taxon>Viridiplantae</taxon>
        <taxon>Streptophyta</taxon>
        <taxon>Embryophyta</taxon>
        <taxon>Tracheophyta</taxon>
        <taxon>Spermatophyta</taxon>
        <taxon>Magnoliopsida</taxon>
        <taxon>eudicotyledons</taxon>
        <taxon>Gunneridae</taxon>
        <taxon>Pentapetalae</taxon>
        <taxon>rosids</taxon>
        <taxon>fabids</taxon>
        <taxon>Fagales</taxon>
        <taxon>Fagaceae</taxon>
        <taxon>Quercus</taxon>
    </lineage>
</organism>
<sequence>MAAFIKLLCVFFFLSLVSEGNCQCSLSNVSVVQSKSELVVQQKPVWNATINLDCSCTLSDLVLGSKGFQTVLPLDSTIIVQSGNRLQVTANGGTISSNISFAYAWDTSFSFNPISGQPNCS</sequence>
<evidence type="ECO:0000256" key="1">
    <source>
        <dbReference type="ARBA" id="ARBA00022729"/>
    </source>
</evidence>
<dbReference type="EMBL" id="JAXUIC010000007">
    <property type="protein sequence ID" value="KAK4580619.1"/>
    <property type="molecule type" value="Genomic_DNA"/>
</dbReference>
<name>A0AAN7EVU9_QUERU</name>
<dbReference type="PANTHER" id="PTHR33184:SF72">
    <property type="entry name" value="BETA-1,3-N-ACETYLGLUCOSAMINYLTRANSFERASE FAMILY PROTEIN"/>
    <property type="match status" value="1"/>
</dbReference>
<proteinExistence type="predicted"/>
<feature type="signal peptide" evidence="2">
    <location>
        <begin position="1"/>
        <end position="22"/>
    </location>
</feature>
<evidence type="ECO:0000313" key="4">
    <source>
        <dbReference type="Proteomes" id="UP001324115"/>
    </source>
</evidence>
<dbReference type="GO" id="GO:0001709">
    <property type="term" value="P:cell fate determination"/>
    <property type="evidence" value="ECO:0007669"/>
    <property type="project" value="TreeGrafter"/>
</dbReference>
<dbReference type="AlphaFoldDB" id="A0AAN7EVU9"/>
<dbReference type="PANTHER" id="PTHR33184">
    <property type="entry name" value="PROTEIN TAPETUM DETERMINANT 1-LIKE-RELATED"/>
    <property type="match status" value="1"/>
</dbReference>
<evidence type="ECO:0000313" key="3">
    <source>
        <dbReference type="EMBL" id="KAK4580619.1"/>
    </source>
</evidence>
<protein>
    <submittedName>
        <fullName evidence="3">Uncharacterized protein</fullName>
    </submittedName>
</protein>
<reference evidence="3 4" key="1">
    <citation type="journal article" date="2023" name="G3 (Bethesda)">
        <title>A haplotype-resolved chromosome-scale genome for Quercus rubra L. provides insights into the genetics of adaptive traits for red oak species.</title>
        <authorList>
            <person name="Kapoor B."/>
            <person name="Jenkins J."/>
            <person name="Schmutz J."/>
            <person name="Zhebentyayeva T."/>
            <person name="Kuelheim C."/>
            <person name="Coggeshall M."/>
            <person name="Heim C."/>
            <person name="Lasky J.R."/>
            <person name="Leites L."/>
            <person name="Islam-Faridi N."/>
            <person name="Romero-Severson J."/>
            <person name="DeLeo V.L."/>
            <person name="Lucas S.M."/>
            <person name="Lazic D."/>
            <person name="Gailing O."/>
            <person name="Carlson J."/>
            <person name="Staton M."/>
        </authorList>
    </citation>
    <scope>NUCLEOTIDE SEQUENCE [LARGE SCALE GENOMIC DNA]</scope>
    <source>
        <strain evidence="3">Pseudo-F2</strain>
    </source>
</reference>
<gene>
    <name evidence="3" type="ORF">RGQ29_024313</name>
</gene>
<dbReference type="Pfam" id="PF24068">
    <property type="entry name" value="TPD1_C"/>
    <property type="match status" value="1"/>
</dbReference>
<dbReference type="InterPro" id="IPR040361">
    <property type="entry name" value="TPD1"/>
</dbReference>
<keyword evidence="4" id="KW-1185">Reference proteome</keyword>